<dbReference type="PANTHER" id="PTHR43370">
    <property type="entry name" value="SUGAR ABC TRANSPORTER INTEGRAL MEMBRANE PROTEIN-RELATED"/>
    <property type="match status" value="1"/>
</dbReference>
<dbReference type="KEGG" id="ahk:NCTC10172_00102"/>
<keyword evidence="3 6" id="KW-0812">Transmembrane</keyword>
<feature type="transmembrane region" description="Helical" evidence="6">
    <location>
        <begin position="65"/>
        <end position="89"/>
    </location>
</feature>
<evidence type="ECO:0000256" key="2">
    <source>
        <dbReference type="ARBA" id="ARBA00022475"/>
    </source>
</evidence>
<keyword evidence="2" id="KW-1003">Cell membrane</keyword>
<evidence type="ECO:0000256" key="6">
    <source>
        <dbReference type="SAM" id="Phobius"/>
    </source>
</evidence>
<feature type="transmembrane region" description="Helical" evidence="6">
    <location>
        <begin position="284"/>
        <end position="300"/>
    </location>
</feature>
<keyword evidence="8" id="KW-1185">Reference proteome</keyword>
<keyword evidence="5 6" id="KW-0472">Membrane</keyword>
<feature type="transmembrane region" description="Helical" evidence="6">
    <location>
        <begin position="33"/>
        <end position="53"/>
    </location>
</feature>
<dbReference type="EMBL" id="LR215050">
    <property type="protein sequence ID" value="VEU82096.1"/>
    <property type="molecule type" value="Genomic_DNA"/>
</dbReference>
<dbReference type="InterPro" id="IPR001851">
    <property type="entry name" value="ABC_transp_permease"/>
</dbReference>
<dbReference type="GO" id="GO:0022857">
    <property type="term" value="F:transmembrane transporter activity"/>
    <property type="evidence" value="ECO:0007669"/>
    <property type="project" value="InterPro"/>
</dbReference>
<proteinExistence type="predicted"/>
<dbReference type="CDD" id="cd06580">
    <property type="entry name" value="TM_PBP1_transp_TpRbsC_like"/>
    <property type="match status" value="1"/>
</dbReference>
<feature type="transmembrane region" description="Helical" evidence="6">
    <location>
        <begin position="252"/>
        <end position="272"/>
    </location>
</feature>
<sequence>MDIVISLIQYSLIIIAPLLIVALGGLMSEKSGVTNIALEGIMLMGAFIGIWAIRILQLNTTWNPQIIYIIGMLVGGLTGLIFAAIHAFASIKMKADQTISATALNLFAPAFAIFTARTVIGGQQVKFRGEFLIQEIPFLSKIPFIGDIFFKRIHISFFIAIIFLVVITLLFNKSKLGLRVRAVGENPHAAQSLGVNISKIRFFGVLSSGFLAGLGGVIYVATTSESFDATVAGMGFLAIAVLIFGNWKPLSVLLAAIFFGFFSSFAYSYSLIPFLKNNALPKEFMSMIPYVVTLIILAFTSKRSLAPKALGQVFDQEKR</sequence>
<feature type="transmembrane region" description="Helical" evidence="6">
    <location>
        <begin position="101"/>
        <end position="120"/>
    </location>
</feature>
<reference evidence="7 8" key="1">
    <citation type="submission" date="2019-01" db="EMBL/GenBank/DDBJ databases">
        <authorList>
            <consortium name="Pathogen Informatics"/>
        </authorList>
    </citation>
    <scope>NUCLEOTIDE SEQUENCE [LARGE SCALE GENOMIC DNA]</scope>
    <source>
        <strain evidence="7 8">NCTC10172</strain>
    </source>
</reference>
<dbReference type="STRING" id="1408416.GCA_000702765_00657"/>
<feature type="transmembrane region" description="Helical" evidence="6">
    <location>
        <begin position="227"/>
        <end position="245"/>
    </location>
</feature>
<evidence type="ECO:0000256" key="4">
    <source>
        <dbReference type="ARBA" id="ARBA00022989"/>
    </source>
</evidence>
<organism evidence="7 8">
    <name type="scientific">Acholeplasma hippikon</name>
    <dbReference type="NCBI Taxonomy" id="264636"/>
    <lineage>
        <taxon>Bacteria</taxon>
        <taxon>Bacillati</taxon>
        <taxon>Mycoplasmatota</taxon>
        <taxon>Mollicutes</taxon>
        <taxon>Acholeplasmatales</taxon>
        <taxon>Acholeplasmataceae</taxon>
        <taxon>Acholeplasma</taxon>
    </lineage>
</organism>
<dbReference type="RefSeq" id="WP_035368937.1">
    <property type="nucleotide sequence ID" value="NZ_LR215050.1"/>
</dbReference>
<feature type="transmembrane region" description="Helical" evidence="6">
    <location>
        <begin position="153"/>
        <end position="171"/>
    </location>
</feature>
<evidence type="ECO:0000313" key="8">
    <source>
        <dbReference type="Proteomes" id="UP000290909"/>
    </source>
</evidence>
<keyword evidence="4 6" id="KW-1133">Transmembrane helix</keyword>
<gene>
    <name evidence="7" type="ORF">NCTC10172_00102</name>
</gene>
<evidence type="ECO:0000313" key="7">
    <source>
        <dbReference type="EMBL" id="VEU82096.1"/>
    </source>
</evidence>
<dbReference type="PANTHER" id="PTHR43370:SF1">
    <property type="entry name" value="GUANOSINE ABC TRANSPORTER PERMEASE PROTEIN NUPQ"/>
    <property type="match status" value="1"/>
</dbReference>
<protein>
    <submittedName>
        <fullName evidence="7">Ribose ABC transporter permease protein</fullName>
    </submittedName>
</protein>
<dbReference type="GO" id="GO:0005886">
    <property type="term" value="C:plasma membrane"/>
    <property type="evidence" value="ECO:0007669"/>
    <property type="project" value="UniProtKB-SubCell"/>
</dbReference>
<name>A0A449BI19_9MOLU</name>
<feature type="transmembrane region" description="Helical" evidence="6">
    <location>
        <begin position="202"/>
        <end position="221"/>
    </location>
</feature>
<dbReference type="Pfam" id="PF02653">
    <property type="entry name" value="BPD_transp_2"/>
    <property type="match status" value="1"/>
</dbReference>
<accession>A0A449BI19</accession>
<dbReference type="AlphaFoldDB" id="A0A449BI19"/>
<evidence type="ECO:0000256" key="3">
    <source>
        <dbReference type="ARBA" id="ARBA00022692"/>
    </source>
</evidence>
<dbReference type="Proteomes" id="UP000290909">
    <property type="component" value="Chromosome"/>
</dbReference>
<feature type="transmembrane region" description="Helical" evidence="6">
    <location>
        <begin position="6"/>
        <end position="26"/>
    </location>
</feature>
<evidence type="ECO:0000256" key="1">
    <source>
        <dbReference type="ARBA" id="ARBA00004651"/>
    </source>
</evidence>
<evidence type="ECO:0000256" key="5">
    <source>
        <dbReference type="ARBA" id="ARBA00023136"/>
    </source>
</evidence>
<comment type="subcellular location">
    <subcellularLocation>
        <location evidence="1">Cell membrane</location>
        <topology evidence="1">Multi-pass membrane protein</topology>
    </subcellularLocation>
</comment>